<dbReference type="PRINTS" id="PR00412">
    <property type="entry name" value="EPOXHYDRLASE"/>
</dbReference>
<dbReference type="EMBL" id="CP013568">
    <property type="protein sequence ID" value="ANL83919.1"/>
    <property type="molecule type" value="Genomic_DNA"/>
</dbReference>
<dbReference type="InterPro" id="IPR000639">
    <property type="entry name" value="Epox_hydrolase-like"/>
</dbReference>
<dbReference type="InterPro" id="IPR000073">
    <property type="entry name" value="AB_hydrolase_1"/>
</dbReference>
<protein>
    <submittedName>
        <fullName evidence="2 3">Alpha/beta hydrolase</fullName>
    </submittedName>
</protein>
<reference evidence="3 5" key="2">
    <citation type="submission" date="2020-11" db="EMBL/GenBank/DDBJ databases">
        <title>Indigenous Rhizobia Nodulating Common beans in Western Kenya.</title>
        <authorList>
            <person name="Wekesa C.S."/>
            <person name="Oelmueller R."/>
            <person name="Furch A.C."/>
        </authorList>
    </citation>
    <scope>NUCLEOTIDE SEQUENCE [LARGE SCALE GENOMIC DNA]</scope>
    <source>
        <strain evidence="5">BS3</strain>
        <strain evidence="3">S3</strain>
    </source>
</reference>
<dbReference type="PRINTS" id="PR00111">
    <property type="entry name" value="ABHYDROLASE"/>
</dbReference>
<dbReference type="AlphaFoldDB" id="A0A192T8R8"/>
<dbReference type="GeneID" id="45956519"/>
<dbReference type="Proteomes" id="UP000078551">
    <property type="component" value="Chromosome"/>
</dbReference>
<dbReference type="InterPro" id="IPR029058">
    <property type="entry name" value="AB_hydrolase_fold"/>
</dbReference>
<dbReference type="STRING" id="396.AMC85_CH01171"/>
<evidence type="ECO:0000313" key="4">
    <source>
        <dbReference type="Proteomes" id="UP000078551"/>
    </source>
</evidence>
<dbReference type="InterPro" id="IPR050266">
    <property type="entry name" value="AB_hydrolase_sf"/>
</dbReference>
<gene>
    <name evidence="2" type="ORF">AMC81_CH01108</name>
    <name evidence="3" type="ORF">HER27_014025</name>
</gene>
<evidence type="ECO:0000313" key="2">
    <source>
        <dbReference type="EMBL" id="ANL83919.1"/>
    </source>
</evidence>
<organism evidence="3 5">
    <name type="scientific">Rhizobium phaseoli</name>
    <dbReference type="NCBI Taxonomy" id="396"/>
    <lineage>
        <taxon>Bacteria</taxon>
        <taxon>Pseudomonadati</taxon>
        <taxon>Pseudomonadota</taxon>
        <taxon>Alphaproteobacteria</taxon>
        <taxon>Hyphomicrobiales</taxon>
        <taxon>Rhizobiaceae</taxon>
        <taxon>Rhizobium/Agrobacterium group</taxon>
        <taxon>Rhizobium</taxon>
    </lineage>
</organism>
<keyword evidence="3" id="KW-0378">Hydrolase</keyword>
<evidence type="ECO:0000259" key="1">
    <source>
        <dbReference type="Pfam" id="PF00561"/>
    </source>
</evidence>
<name>A0A192T8R8_9HYPH</name>
<proteinExistence type="predicted"/>
<dbReference type="Pfam" id="PF00561">
    <property type="entry name" value="Abhydrolase_1"/>
    <property type="match status" value="1"/>
</dbReference>
<dbReference type="EMBL" id="CP064931">
    <property type="protein sequence ID" value="QPK07596.1"/>
    <property type="molecule type" value="Genomic_DNA"/>
</dbReference>
<dbReference type="RefSeq" id="WP_012483042.1">
    <property type="nucleotide sequence ID" value="NZ_CP013532.1"/>
</dbReference>
<evidence type="ECO:0000313" key="5">
    <source>
        <dbReference type="Proteomes" id="UP000540266"/>
    </source>
</evidence>
<reference evidence="2 4" key="1">
    <citation type="submission" date="2015-11" db="EMBL/GenBank/DDBJ databases">
        <title>The limits of bacterial species coexistence and the symbiotic plasmid transference in sympatric Rhizobium populations.</title>
        <authorList>
            <person name="Perez-Carrascal O.M."/>
            <person name="VanInsberghe D."/>
            <person name="Juarez S."/>
            <person name="Polz M.F."/>
            <person name="Vinuesa P."/>
            <person name="Gonzalez V."/>
        </authorList>
    </citation>
    <scope>NUCLEOTIDE SEQUENCE [LARGE SCALE GENOMIC DNA]</scope>
    <source>
        <strain evidence="2 4">N771</strain>
    </source>
</reference>
<dbReference type="Proteomes" id="UP000540266">
    <property type="component" value="Chromosome"/>
</dbReference>
<keyword evidence="4" id="KW-1185">Reference proteome</keyword>
<dbReference type="GO" id="GO:0016787">
    <property type="term" value="F:hydrolase activity"/>
    <property type="evidence" value="ECO:0007669"/>
    <property type="project" value="UniProtKB-KW"/>
</dbReference>
<dbReference type="SUPFAM" id="SSF53474">
    <property type="entry name" value="alpha/beta-Hydrolases"/>
    <property type="match status" value="1"/>
</dbReference>
<accession>A0A192T8R8</accession>
<evidence type="ECO:0000313" key="3">
    <source>
        <dbReference type="EMBL" id="QPK07596.1"/>
    </source>
</evidence>
<sequence>MLKKHFIQPRLGTIEVIDDQQVHFLESGSPNGSPVVVLHGCGSLAQEVLLPLENSQHRLIAIDRPGYGLSSPLPPEERGPLGQSFWLERFLETLEAGPVTIVAHSIGSASALHLAARRPELLKALLLISPCCSPLPPKPLILLRAAVAPVIGPAIRRHIMPRWASFFLRHGLRSSSLPNALPSHLKMLPAGHMIRASAIEAMADELRAFNRDMALLAGEPRQLPVHVLFGSQDLIVDPDRHIGWLRQRYPRLLLKRLEGVGHMPHHVAPAVVVRMLNAIVEEPSPFRAAEPGPLTDVA</sequence>
<dbReference type="PANTHER" id="PTHR43798">
    <property type="entry name" value="MONOACYLGLYCEROL LIPASE"/>
    <property type="match status" value="1"/>
</dbReference>
<feature type="domain" description="AB hydrolase-1" evidence="1">
    <location>
        <begin position="34"/>
        <end position="268"/>
    </location>
</feature>
<dbReference type="Gene3D" id="3.40.50.1820">
    <property type="entry name" value="alpha/beta hydrolase"/>
    <property type="match status" value="1"/>
</dbReference>